<dbReference type="EMBL" id="QGTJ01000009">
    <property type="protein sequence ID" value="PWV59763.1"/>
    <property type="molecule type" value="Genomic_DNA"/>
</dbReference>
<proteinExistence type="predicted"/>
<feature type="region of interest" description="Disordered" evidence="1">
    <location>
        <begin position="656"/>
        <end position="821"/>
    </location>
</feature>
<organism evidence="3 4">
    <name type="scientific">Plasticicumulans acidivorans</name>
    <dbReference type="NCBI Taxonomy" id="886464"/>
    <lineage>
        <taxon>Bacteria</taxon>
        <taxon>Pseudomonadati</taxon>
        <taxon>Pseudomonadota</taxon>
        <taxon>Gammaproteobacteria</taxon>
        <taxon>Candidatus Competibacteraceae</taxon>
        <taxon>Plasticicumulans</taxon>
    </lineage>
</organism>
<feature type="compositionally biased region" description="Basic and acidic residues" evidence="1">
    <location>
        <begin position="687"/>
        <end position="705"/>
    </location>
</feature>
<keyword evidence="4" id="KW-1185">Reference proteome</keyword>
<feature type="chain" id="PRO_5016299768" description="Carbohydrate-binding family V/XII" evidence="2">
    <location>
        <begin position="22"/>
        <end position="821"/>
    </location>
</feature>
<evidence type="ECO:0000313" key="3">
    <source>
        <dbReference type="EMBL" id="PWV59763.1"/>
    </source>
</evidence>
<dbReference type="RefSeq" id="WP_110019379.1">
    <property type="nucleotide sequence ID" value="NZ_QGTJ01000009.1"/>
</dbReference>
<gene>
    <name evidence="3" type="ORF">C7443_10916</name>
</gene>
<evidence type="ECO:0000256" key="2">
    <source>
        <dbReference type="SAM" id="SignalP"/>
    </source>
</evidence>
<dbReference type="Proteomes" id="UP000246569">
    <property type="component" value="Unassembled WGS sequence"/>
</dbReference>
<accession>A0A317MSJ4</accession>
<feature type="compositionally biased region" description="Gly residues" evidence="1">
    <location>
        <begin position="798"/>
        <end position="821"/>
    </location>
</feature>
<name>A0A317MSJ4_9GAMM</name>
<evidence type="ECO:0008006" key="5">
    <source>
        <dbReference type="Google" id="ProtNLM"/>
    </source>
</evidence>
<reference evidence="3 4" key="1">
    <citation type="submission" date="2018-05" db="EMBL/GenBank/DDBJ databases">
        <title>Genomic Encyclopedia of Type Strains, Phase IV (KMG-IV): sequencing the most valuable type-strain genomes for metagenomic binning, comparative biology and taxonomic classification.</title>
        <authorList>
            <person name="Goeker M."/>
        </authorList>
    </citation>
    <scope>NUCLEOTIDE SEQUENCE [LARGE SCALE GENOMIC DNA]</scope>
    <source>
        <strain evidence="3 4">DSM 23606</strain>
    </source>
</reference>
<dbReference type="AlphaFoldDB" id="A0A317MSJ4"/>
<evidence type="ECO:0000256" key="1">
    <source>
        <dbReference type="SAM" id="MobiDB-lite"/>
    </source>
</evidence>
<comment type="caution">
    <text evidence="3">The sequence shown here is derived from an EMBL/GenBank/DDBJ whole genome shotgun (WGS) entry which is preliminary data.</text>
</comment>
<feature type="compositionally biased region" description="Low complexity" evidence="1">
    <location>
        <begin position="762"/>
        <end position="780"/>
    </location>
</feature>
<feature type="region of interest" description="Disordered" evidence="1">
    <location>
        <begin position="610"/>
        <end position="629"/>
    </location>
</feature>
<keyword evidence="2" id="KW-0732">Signal</keyword>
<feature type="compositionally biased region" description="Basic and acidic residues" evidence="1">
    <location>
        <begin position="782"/>
        <end position="796"/>
    </location>
</feature>
<protein>
    <recommendedName>
        <fullName evidence="5">Carbohydrate-binding family V/XII</fullName>
    </recommendedName>
</protein>
<feature type="compositionally biased region" description="Low complexity" evidence="1">
    <location>
        <begin position="734"/>
        <end position="753"/>
    </location>
</feature>
<sequence>MRFHRWLFYGLCLLAGGAAQAADAPSEPPADNGWPRVYSKGGQQVVVHQPQVDSWGDWSRLKFRAAVAVSDKPSATPRYGVLAVEATTEVDKDSGSVLLRDMKSELRFPDASADENKRLTTLVREALPPQRSLVVALDRLLPYLDAQQVEQREVQVSLDPPQIFYSTRPATLLGFFGPPEFKPVADSGLLAAANTDATVLLDPDDGNRYYLRLGDTWLSTQDLQRGPWAQPVNLPPAFARLPDDGWGELRSQGVGPRLPRVPQVFYTEGQAELLLTDGEPRYRPIAGTRLLAVSNSEQPLFLHSGEHRHYLLSAGRWFSAGPLTGPWQAATTSLPADFARIPDSDPMAYVLASVPGTEAAEDAVLLASVPQKATLQRADLRYDASYAGEPKFAPIEGTPMQYAVNAADPVIAYDGRYYSVKNGVWFEAPAAGGPWVVCTAVPPALYTIPSSSPVHNVTYVNVYDSTPTTVTTGYTAGYNGQYVMNGLLLFGVGMALGYALHDHDDWWYGPGWYGPAYRSYGYGAVYRPGYGYARAGWASGPYGVAGGRAFYNPVTGGWARGGAVATPFGVAGGRAGYNPYTGAYGARIGGANAYGSWGRSYAERGGEWAAAGHRSGPRGNTAWVQTSNGGGAIARNGRVYAGKDGEIYRRTGRGEWQEYNGGGQWRRSDAPRSQVSATRGGVQPRDAQAREARRDTARAQRDTRRPAQTPRAANRTEAGTRPTPQAQTPRRANPPGERSASRPAPRSESPAARAPRREATPAERLAQRPQRANPPAAVQRDVTARDRGNRGVERTQRSGGGFSGGRQAGGARQGGGGLHRR</sequence>
<evidence type="ECO:0000313" key="4">
    <source>
        <dbReference type="Proteomes" id="UP000246569"/>
    </source>
</evidence>
<feature type="signal peptide" evidence="2">
    <location>
        <begin position="1"/>
        <end position="21"/>
    </location>
</feature>
<dbReference type="OrthoDB" id="102964at2"/>